<evidence type="ECO:0000256" key="6">
    <source>
        <dbReference type="HAMAP-Rule" id="MF_00074"/>
    </source>
</evidence>
<sequence length="216" mass="24355">MFHVKQSVKEVNIGLNVLEDAVALYNKHAERLEEYTDLLLGWNDKINLVSRNVSRETLKEHIIHSLIPAGMGLLKSHDRWIDTGSGGGLPGIPLAICEGQKKWILNDNVRKKMRVAQDIIDTMSLENCSVAAKSISLFDLAKGDGIVTKHAFKVDDLIRLLGKKPWQTILMWKGAEEALKEVKSVGKNMNVTLYRFEFGKMNPFYEGKALLLLKKK</sequence>
<feature type="binding site" evidence="6">
    <location>
        <position position="149"/>
    </location>
    <ligand>
        <name>S-adenosyl-L-methionine</name>
        <dbReference type="ChEBI" id="CHEBI:59789"/>
    </ligand>
</feature>
<evidence type="ECO:0000256" key="1">
    <source>
        <dbReference type="ARBA" id="ARBA00022490"/>
    </source>
</evidence>
<feature type="binding site" evidence="6">
    <location>
        <position position="84"/>
    </location>
    <ligand>
        <name>S-adenosyl-L-methionine</name>
        <dbReference type="ChEBI" id="CHEBI:59789"/>
    </ligand>
</feature>
<dbReference type="GO" id="GO:0005829">
    <property type="term" value="C:cytosol"/>
    <property type="evidence" value="ECO:0007669"/>
    <property type="project" value="TreeGrafter"/>
</dbReference>
<protein>
    <recommendedName>
        <fullName evidence="6">Ribosomal RNA small subunit methyltransferase G</fullName>
        <ecNumber evidence="6">2.1.1.-</ecNumber>
    </recommendedName>
    <alternativeName>
        <fullName evidence="6">16S rRNA 7-methylguanosine methyltransferase</fullName>
        <shortName evidence="6">16S rRNA m7G methyltransferase</shortName>
    </alternativeName>
</protein>
<name>A0A316TUG2_9BACT</name>
<gene>
    <name evidence="6" type="primary">rsmG</name>
    <name evidence="7" type="ORF">DDZ15_12330</name>
</gene>
<dbReference type="SUPFAM" id="SSF53335">
    <property type="entry name" value="S-adenosyl-L-methionine-dependent methyltransferases"/>
    <property type="match status" value="1"/>
</dbReference>
<comment type="caution">
    <text evidence="6">Lacks conserved residue(s) required for the propagation of feature annotation.</text>
</comment>
<dbReference type="EMBL" id="QGGB01000008">
    <property type="protein sequence ID" value="PWN05962.1"/>
    <property type="molecule type" value="Genomic_DNA"/>
</dbReference>
<comment type="subcellular location">
    <subcellularLocation>
        <location evidence="6">Cytoplasm</location>
    </subcellularLocation>
</comment>
<dbReference type="InterPro" id="IPR029063">
    <property type="entry name" value="SAM-dependent_MTases_sf"/>
</dbReference>
<dbReference type="AlphaFoldDB" id="A0A316TUG2"/>
<evidence type="ECO:0000256" key="2">
    <source>
        <dbReference type="ARBA" id="ARBA00022552"/>
    </source>
</evidence>
<feature type="binding site" evidence="6">
    <location>
        <position position="89"/>
    </location>
    <ligand>
        <name>S-adenosyl-L-methionine</name>
        <dbReference type="ChEBI" id="CHEBI:59789"/>
    </ligand>
</feature>
<organism evidence="7 8">
    <name type="scientific">Rhodohalobacter mucosus</name>
    <dbReference type="NCBI Taxonomy" id="2079485"/>
    <lineage>
        <taxon>Bacteria</taxon>
        <taxon>Pseudomonadati</taxon>
        <taxon>Balneolota</taxon>
        <taxon>Balneolia</taxon>
        <taxon>Balneolales</taxon>
        <taxon>Balneolaceae</taxon>
        <taxon>Rhodohalobacter</taxon>
    </lineage>
</organism>
<comment type="caution">
    <text evidence="7">The sequence shown here is derived from an EMBL/GenBank/DDBJ whole genome shotgun (WGS) entry which is preliminary data.</text>
</comment>
<keyword evidence="1 6" id="KW-0963">Cytoplasm</keyword>
<dbReference type="Gene3D" id="3.40.50.150">
    <property type="entry name" value="Vaccinia Virus protein VP39"/>
    <property type="match status" value="1"/>
</dbReference>
<dbReference type="PANTHER" id="PTHR31760:SF0">
    <property type="entry name" value="S-ADENOSYL-L-METHIONINE-DEPENDENT METHYLTRANSFERASES SUPERFAMILY PROTEIN"/>
    <property type="match status" value="1"/>
</dbReference>
<comment type="similarity">
    <text evidence="6">Belongs to the methyltransferase superfamily. RNA methyltransferase RsmG family.</text>
</comment>
<evidence type="ECO:0000256" key="5">
    <source>
        <dbReference type="ARBA" id="ARBA00022691"/>
    </source>
</evidence>
<evidence type="ECO:0000313" key="8">
    <source>
        <dbReference type="Proteomes" id="UP000245533"/>
    </source>
</evidence>
<keyword evidence="2 6" id="KW-0698">rRNA processing</keyword>
<evidence type="ECO:0000313" key="7">
    <source>
        <dbReference type="EMBL" id="PWN05962.1"/>
    </source>
</evidence>
<keyword evidence="3 6" id="KW-0489">Methyltransferase</keyword>
<keyword evidence="8" id="KW-1185">Reference proteome</keyword>
<proteinExistence type="inferred from homology"/>
<dbReference type="PANTHER" id="PTHR31760">
    <property type="entry name" value="S-ADENOSYL-L-METHIONINE-DEPENDENT METHYLTRANSFERASES SUPERFAMILY PROTEIN"/>
    <property type="match status" value="1"/>
</dbReference>
<dbReference type="InterPro" id="IPR003682">
    <property type="entry name" value="rRNA_ssu_MeTfrase_G"/>
</dbReference>
<accession>A0A316TUG2</accession>
<reference evidence="7 8" key="1">
    <citation type="submission" date="2018-05" db="EMBL/GenBank/DDBJ databases">
        <title>Rhodohalobacter halophilus gen. nov., sp. nov., a moderately halophilic member of the family Balneolaceae.</title>
        <authorList>
            <person name="Liu Z.-W."/>
        </authorList>
    </citation>
    <scope>NUCLEOTIDE SEQUENCE [LARGE SCALE GENOMIC DNA]</scope>
    <source>
        <strain evidence="7 8">8A47</strain>
    </source>
</reference>
<dbReference type="HAMAP" id="MF_00074">
    <property type="entry name" value="16SrRNA_methyltr_G"/>
    <property type="match status" value="1"/>
</dbReference>
<comment type="function">
    <text evidence="6">Specifically methylates the N7 position of a guanine in 16S rRNA.</text>
</comment>
<evidence type="ECO:0000256" key="3">
    <source>
        <dbReference type="ARBA" id="ARBA00022603"/>
    </source>
</evidence>
<dbReference type="Pfam" id="PF02527">
    <property type="entry name" value="GidB"/>
    <property type="match status" value="1"/>
</dbReference>
<keyword evidence="5 6" id="KW-0949">S-adenosyl-L-methionine</keyword>
<keyword evidence="4 6" id="KW-0808">Transferase</keyword>
<dbReference type="Proteomes" id="UP000245533">
    <property type="component" value="Unassembled WGS sequence"/>
</dbReference>
<evidence type="ECO:0000256" key="4">
    <source>
        <dbReference type="ARBA" id="ARBA00022679"/>
    </source>
</evidence>
<dbReference type="PIRSF" id="PIRSF003078">
    <property type="entry name" value="GidB"/>
    <property type="match status" value="1"/>
</dbReference>
<dbReference type="GO" id="GO:0070043">
    <property type="term" value="F:rRNA (guanine-N7-)-methyltransferase activity"/>
    <property type="evidence" value="ECO:0007669"/>
    <property type="project" value="UniProtKB-UniRule"/>
</dbReference>
<dbReference type="EC" id="2.1.1.-" evidence="6"/>